<evidence type="ECO:0000256" key="1">
    <source>
        <dbReference type="SAM" id="MobiDB-lite"/>
    </source>
</evidence>
<feature type="domain" description="Retrotransposon gag" evidence="2">
    <location>
        <begin position="204"/>
        <end position="288"/>
    </location>
</feature>
<dbReference type="Pfam" id="PF03732">
    <property type="entry name" value="Retrotrans_gag"/>
    <property type="match status" value="1"/>
</dbReference>
<dbReference type="AlphaFoldDB" id="A0A438FKQ8"/>
<dbReference type="PANTHER" id="PTHR33223:SF8">
    <property type="entry name" value="OS04G0172440 PROTEIN"/>
    <property type="match status" value="1"/>
</dbReference>
<protein>
    <recommendedName>
        <fullName evidence="2">Retrotransposon gag domain-containing protein</fullName>
    </recommendedName>
</protein>
<feature type="region of interest" description="Disordered" evidence="1">
    <location>
        <begin position="393"/>
        <end position="421"/>
    </location>
</feature>
<dbReference type="Proteomes" id="UP000288805">
    <property type="component" value="Unassembled WGS sequence"/>
</dbReference>
<evidence type="ECO:0000313" key="4">
    <source>
        <dbReference type="Proteomes" id="UP000288805"/>
    </source>
</evidence>
<proteinExistence type="predicted"/>
<dbReference type="PANTHER" id="PTHR33223">
    <property type="entry name" value="CCHC-TYPE DOMAIN-CONTAINING PROTEIN"/>
    <property type="match status" value="1"/>
</dbReference>
<gene>
    <name evidence="3" type="ORF">CK203_064964</name>
</gene>
<feature type="region of interest" description="Disordered" evidence="1">
    <location>
        <begin position="324"/>
        <end position="345"/>
    </location>
</feature>
<dbReference type="InterPro" id="IPR005162">
    <property type="entry name" value="Retrotrans_gag_dom"/>
</dbReference>
<accession>A0A438FKQ8</accession>
<evidence type="ECO:0000259" key="2">
    <source>
        <dbReference type="Pfam" id="PF03732"/>
    </source>
</evidence>
<comment type="caution">
    <text evidence="3">The sequence shown here is derived from an EMBL/GenBank/DDBJ whole genome shotgun (WGS) entry which is preliminary data.</text>
</comment>
<dbReference type="EMBL" id="QGNW01000850">
    <property type="protein sequence ID" value="RVW60582.1"/>
    <property type="molecule type" value="Genomic_DNA"/>
</dbReference>
<reference evidence="3 4" key="1">
    <citation type="journal article" date="2018" name="PLoS Genet.">
        <title>Population sequencing reveals clonal diversity and ancestral inbreeding in the grapevine cultivar Chardonnay.</title>
        <authorList>
            <person name="Roach M.J."/>
            <person name="Johnson D.L."/>
            <person name="Bohlmann J."/>
            <person name="van Vuuren H.J."/>
            <person name="Jones S.J."/>
            <person name="Pretorius I.S."/>
            <person name="Schmidt S.A."/>
            <person name="Borneman A.R."/>
        </authorList>
    </citation>
    <scope>NUCLEOTIDE SEQUENCE [LARGE SCALE GENOMIC DNA]</scope>
    <source>
        <strain evidence="4">cv. Chardonnay</strain>
        <tissue evidence="3">Leaf</tissue>
    </source>
</reference>
<feature type="compositionally biased region" description="Low complexity" evidence="1">
    <location>
        <begin position="412"/>
        <end position="421"/>
    </location>
</feature>
<evidence type="ECO:0000313" key="3">
    <source>
        <dbReference type="EMBL" id="RVW60582.1"/>
    </source>
</evidence>
<name>A0A438FKQ8_VITVI</name>
<organism evidence="3 4">
    <name type="scientific">Vitis vinifera</name>
    <name type="common">Grape</name>
    <dbReference type="NCBI Taxonomy" id="29760"/>
    <lineage>
        <taxon>Eukaryota</taxon>
        <taxon>Viridiplantae</taxon>
        <taxon>Streptophyta</taxon>
        <taxon>Embryophyta</taxon>
        <taxon>Tracheophyta</taxon>
        <taxon>Spermatophyta</taxon>
        <taxon>Magnoliopsida</taxon>
        <taxon>eudicotyledons</taxon>
        <taxon>Gunneridae</taxon>
        <taxon>Pentapetalae</taxon>
        <taxon>rosids</taxon>
        <taxon>Vitales</taxon>
        <taxon>Vitaceae</taxon>
        <taxon>Viteae</taxon>
        <taxon>Vitis</taxon>
    </lineage>
</organism>
<sequence>MDTFMTPEFSSYIQILDCHLRTMCLHVVLSSFRVLSLVSFIHFVCIVGSQFRSRLSLESHSWRRVGGRLIRSDSYTSSDSSVEMSDELASTLASIQEFMAGVSRRLDQIESSRQDPHPAGMVTDETIPHASQTAQTRPPGVSLGTPFHLTDHYETIPPPTVTVPPPMVPTIEDTRLDRAGGQEMAIPAASLPAKFRMPDIERYSGIAQRWFASVEPSRLRTWEDVAREFLTQFAFSADIDVSRRELEATRQKPEESISSFVTRWRAKVAGMVDRPKEQDQIDMVLRNLQPRFARRLVGIPFQDLRSLVHATFSVEDAMARGLWTDTATSPDSKGKRPIGSSTRSGEVGAISYWHQRPAHHSAYRPPTVRAHFSLPQCQYQLDYAQEPYIAQTSMQPRPPHSRAATHPPPRPYTQRPPRQFTPLGMTLTRAFEKLRDAGVIAPLAPRPLPHPIPPHFCSHEHCLYHQTPGHDTERCSNTPSCDTGFDRFRVVDLARPSVTSNPLPAHSTHAVPPPPGLQAVPYPYPYPYPDSVDLLTYPILELDMTLPLVEFEMVRPEGEGDCRRTLMIITEPRWELSRDFGGVDMTLLDGCQSLVLPHEISKARCSRFWSKDGLAIIS</sequence>